<dbReference type="InterPro" id="IPR053952">
    <property type="entry name" value="K_trans_C"/>
</dbReference>
<proteinExistence type="inferred from homology"/>
<evidence type="ECO:0000256" key="7">
    <source>
        <dbReference type="ARBA" id="ARBA00022958"/>
    </source>
</evidence>
<feature type="transmembrane region" description="Helical" evidence="11">
    <location>
        <begin position="235"/>
        <end position="257"/>
    </location>
</feature>
<evidence type="ECO:0000259" key="13">
    <source>
        <dbReference type="Pfam" id="PF22776"/>
    </source>
</evidence>
<dbReference type="InterPro" id="IPR023051">
    <property type="entry name" value="Kup"/>
</dbReference>
<comment type="catalytic activity">
    <reaction evidence="11">
        <text>K(+)(in) + H(+)(in) = K(+)(out) + H(+)(out)</text>
        <dbReference type="Rhea" id="RHEA:28490"/>
        <dbReference type="ChEBI" id="CHEBI:15378"/>
        <dbReference type="ChEBI" id="CHEBI:29103"/>
    </reaction>
</comment>
<keyword evidence="9 11" id="KW-0406">Ion transport</keyword>
<feature type="transmembrane region" description="Helical" evidence="11">
    <location>
        <begin position="134"/>
        <end position="150"/>
    </location>
</feature>
<keyword evidence="15" id="KW-1185">Reference proteome</keyword>
<feature type="transmembrane region" description="Helical" evidence="11">
    <location>
        <begin position="277"/>
        <end position="308"/>
    </location>
</feature>
<feature type="transmembrane region" description="Helical" evidence="11">
    <location>
        <begin position="409"/>
        <end position="430"/>
    </location>
</feature>
<keyword evidence="2 11" id="KW-0813">Transport</keyword>
<evidence type="ECO:0000256" key="5">
    <source>
        <dbReference type="ARBA" id="ARBA00022692"/>
    </source>
</evidence>
<evidence type="ECO:0000256" key="11">
    <source>
        <dbReference type="HAMAP-Rule" id="MF_01522"/>
    </source>
</evidence>
<keyword evidence="4 11" id="KW-0633">Potassium transport</keyword>
<evidence type="ECO:0000256" key="2">
    <source>
        <dbReference type="ARBA" id="ARBA00022448"/>
    </source>
</evidence>
<dbReference type="PANTHER" id="PTHR30540">
    <property type="entry name" value="OSMOTIC STRESS POTASSIUM TRANSPORTER"/>
    <property type="match status" value="1"/>
</dbReference>
<evidence type="ECO:0000256" key="4">
    <source>
        <dbReference type="ARBA" id="ARBA00022538"/>
    </source>
</evidence>
<comment type="subcellular location">
    <subcellularLocation>
        <location evidence="11">Cell membrane</location>
        <topology evidence="11">Multi-pass membrane protein</topology>
    </subcellularLocation>
    <subcellularLocation>
        <location evidence="1">Membrane</location>
        <topology evidence="1">Multi-pass membrane protein</topology>
    </subcellularLocation>
</comment>
<evidence type="ECO:0000256" key="8">
    <source>
        <dbReference type="ARBA" id="ARBA00022989"/>
    </source>
</evidence>
<dbReference type="PANTHER" id="PTHR30540:SF83">
    <property type="entry name" value="K+ POTASSIUM TRANSPORTER"/>
    <property type="match status" value="1"/>
</dbReference>
<reference evidence="15" key="1">
    <citation type="submission" date="2023-07" db="EMBL/GenBank/DDBJ databases">
        <authorList>
            <person name="Colorado M.A."/>
            <person name="Villamil L.M."/>
            <person name="Melo J.F."/>
            <person name="Rodriguez J.A."/>
            <person name="Ruiz R.Y."/>
        </authorList>
    </citation>
    <scope>NUCLEOTIDE SEQUENCE [LARGE SCALE GENOMIC DNA]</scope>
    <source>
        <strain evidence="15">C33</strain>
    </source>
</reference>
<feature type="transmembrane region" description="Helical" evidence="11">
    <location>
        <begin position="47"/>
        <end position="71"/>
    </location>
</feature>
<feature type="transmembrane region" description="Helical" evidence="11">
    <location>
        <begin position="205"/>
        <end position="223"/>
    </location>
</feature>
<dbReference type="Proteomes" id="UP001279681">
    <property type="component" value="Unassembled WGS sequence"/>
</dbReference>
<dbReference type="HAMAP" id="MF_01522">
    <property type="entry name" value="Kup"/>
    <property type="match status" value="1"/>
</dbReference>
<name>A0ABU4W7S7_9FUSO</name>
<feature type="domain" description="K+ potassium transporter integral membrane" evidence="12">
    <location>
        <begin position="13"/>
        <end position="443"/>
    </location>
</feature>
<comment type="caution">
    <text evidence="14">The sequence shown here is derived from an EMBL/GenBank/DDBJ whole genome shotgun (WGS) entry which is preliminary data.</text>
</comment>
<keyword evidence="8 11" id="KW-1133">Transmembrane helix</keyword>
<keyword evidence="5 11" id="KW-0812">Transmembrane</keyword>
<organism evidence="14 15">
    <name type="scientific">Candidatus Cetobacterium colombiensis</name>
    <dbReference type="NCBI Taxonomy" id="3073100"/>
    <lineage>
        <taxon>Bacteria</taxon>
        <taxon>Fusobacteriati</taxon>
        <taxon>Fusobacteriota</taxon>
        <taxon>Fusobacteriia</taxon>
        <taxon>Fusobacteriales</taxon>
        <taxon>Fusobacteriaceae</taxon>
        <taxon>Cetobacterium</taxon>
    </lineage>
</organism>
<evidence type="ECO:0000256" key="3">
    <source>
        <dbReference type="ARBA" id="ARBA00022475"/>
    </source>
</evidence>
<dbReference type="EMBL" id="JAVIKH010000003">
    <property type="protein sequence ID" value="MDX8335578.1"/>
    <property type="molecule type" value="Genomic_DNA"/>
</dbReference>
<accession>A0ABU4W7S7</accession>
<evidence type="ECO:0000313" key="15">
    <source>
        <dbReference type="Proteomes" id="UP001279681"/>
    </source>
</evidence>
<comment type="function">
    <text evidence="11">Transport of potassium into the cell. Likely operates as a K(+):H(+) symporter.</text>
</comment>
<feature type="transmembrane region" description="Helical" evidence="11">
    <location>
        <begin position="328"/>
        <end position="348"/>
    </location>
</feature>
<evidence type="ECO:0000259" key="12">
    <source>
        <dbReference type="Pfam" id="PF02705"/>
    </source>
</evidence>
<feature type="transmembrane region" description="Helical" evidence="11">
    <location>
        <begin position="354"/>
        <end position="373"/>
    </location>
</feature>
<dbReference type="Pfam" id="PF22776">
    <property type="entry name" value="K_trans_C"/>
    <property type="match status" value="1"/>
</dbReference>
<dbReference type="InterPro" id="IPR003855">
    <property type="entry name" value="K+_transporter"/>
</dbReference>
<evidence type="ECO:0000256" key="10">
    <source>
        <dbReference type="ARBA" id="ARBA00023136"/>
    </source>
</evidence>
<keyword evidence="3 11" id="KW-1003">Cell membrane</keyword>
<feature type="domain" description="K+ potassium transporter C-terminal" evidence="13">
    <location>
        <begin position="467"/>
        <end position="623"/>
    </location>
</feature>
<feature type="transmembrane region" description="Helical" evidence="11">
    <location>
        <begin position="385"/>
        <end position="403"/>
    </location>
</feature>
<evidence type="ECO:0000256" key="1">
    <source>
        <dbReference type="ARBA" id="ARBA00004141"/>
    </source>
</evidence>
<keyword evidence="6 11" id="KW-0769">Symport</keyword>
<dbReference type="InterPro" id="IPR053951">
    <property type="entry name" value="K_trans_N"/>
</dbReference>
<feature type="transmembrane region" description="Helical" evidence="11">
    <location>
        <begin position="12"/>
        <end position="35"/>
    </location>
</feature>
<feature type="transmembrane region" description="Helical" evidence="11">
    <location>
        <begin position="162"/>
        <end position="185"/>
    </location>
</feature>
<dbReference type="RefSeq" id="WP_320312987.1">
    <property type="nucleotide sequence ID" value="NZ_JAVIKH010000003.1"/>
</dbReference>
<sequence length="648" mass="73371">MFKTKDITIGSLLIALGIVYGDIGTSPLYVMQAILYTNSSIVTEELVLGGISLIFWTLTLQTTIKYVVLTLQADNNGEGGILALYALVKKYFKWLIVPAIIGVAAILADGILTPPISVSSAIEGLNIIMPLEENVTIMIVLTIILAIFSVQKYGTDKIGKIFGPVMFIWFSMIGLFGIIQLVQHGEILKGLNPYYAFKLMRDGNIPYILGAVFLCTTGAEALYSDLGHCGRENIYYSWIFVKIMLLLSYFGQGAYLLKRTGEKVIHSPFFLIMPSWFIIPGVIVATLATIIASQALISGSFTLISEAIKLNVFPRLSIKYPTKEKGQVYLSGVNKALLIGCVGIILIFKKSQNMQAAYGLSITITMLMTTLLLSQYIRFVKNKKILWIAVLGVFGTIELTFLYANSFKILSGGYVTLLITAALAFLMYIWEYSFKIKRRYEKFVNLNNYKNNFEALKNEEDIPLYAGNVVYLTKSQKWDQVEPKVVYSIFNNDPKKADNYWFININVTDDPYTREYEFHKIEDNRIFVIDFNLGFRVSQGVNVLLFQVIQDLINRKEIEFKYRDYMLDYGDLKGIGNFKFIIIEEVLAIENDFSAWDSFIISAQLLVKKFTVSPQKWYGIDTSVVDIEKVPILFGKTLPERNLKRIEE</sequence>
<evidence type="ECO:0000256" key="9">
    <source>
        <dbReference type="ARBA" id="ARBA00023065"/>
    </source>
</evidence>
<gene>
    <name evidence="11" type="primary">kup</name>
    <name evidence="14" type="ORF">RFV38_03530</name>
</gene>
<keyword evidence="10 11" id="KW-0472">Membrane</keyword>
<protein>
    <recommendedName>
        <fullName evidence="11">Probable potassium transport system protein Kup</fullName>
    </recommendedName>
</protein>
<comment type="similarity">
    <text evidence="11">Belongs to the HAK/KUP transporter (TC 2.A.72) family.</text>
</comment>
<evidence type="ECO:0000256" key="6">
    <source>
        <dbReference type="ARBA" id="ARBA00022847"/>
    </source>
</evidence>
<feature type="transmembrane region" description="Helical" evidence="11">
    <location>
        <begin position="91"/>
        <end position="114"/>
    </location>
</feature>
<evidence type="ECO:0000313" key="14">
    <source>
        <dbReference type="EMBL" id="MDX8335578.1"/>
    </source>
</evidence>
<keyword evidence="7 11" id="KW-0630">Potassium</keyword>
<dbReference type="Pfam" id="PF02705">
    <property type="entry name" value="K_trans"/>
    <property type="match status" value="1"/>
</dbReference>